<dbReference type="OrthoDB" id="4554968at2"/>
<evidence type="ECO:0000313" key="3">
    <source>
        <dbReference type="Proteomes" id="UP000199622"/>
    </source>
</evidence>
<proteinExistence type="predicted"/>
<dbReference type="EMBL" id="FNSO01000003">
    <property type="protein sequence ID" value="SEB39536.1"/>
    <property type="molecule type" value="Genomic_DNA"/>
</dbReference>
<dbReference type="AlphaFoldDB" id="A0A1H4J0R9"/>
<accession>A0A1H4J0R9</accession>
<keyword evidence="3" id="KW-1185">Reference proteome</keyword>
<dbReference type="STRING" id="208445.SAMN04489727_1347"/>
<dbReference type="GO" id="GO:0004519">
    <property type="term" value="F:endonuclease activity"/>
    <property type="evidence" value="ECO:0007669"/>
    <property type="project" value="InterPro"/>
</dbReference>
<dbReference type="RefSeq" id="WP_091304961.1">
    <property type="nucleotide sequence ID" value="NZ_FNSO01000003.1"/>
</dbReference>
<dbReference type="Proteomes" id="UP000199622">
    <property type="component" value="Unassembled WGS sequence"/>
</dbReference>
<name>A0A1H4J0R9_9PSEU</name>
<evidence type="ECO:0000259" key="1">
    <source>
        <dbReference type="Pfam" id="PF14436"/>
    </source>
</evidence>
<reference evidence="3" key="1">
    <citation type="submission" date="2016-10" db="EMBL/GenBank/DDBJ databases">
        <authorList>
            <person name="Varghese N."/>
            <person name="Submissions S."/>
        </authorList>
    </citation>
    <scope>NUCLEOTIDE SEQUENCE [LARGE SCALE GENOMIC DNA]</scope>
    <source>
        <strain evidence="3">DSM 44544</strain>
    </source>
</reference>
<evidence type="ECO:0000313" key="2">
    <source>
        <dbReference type="EMBL" id="SEB39536.1"/>
    </source>
</evidence>
<sequence length="192" mass="21308">MGGGHAPGVGRRATSEFPAGWTDEQIISVVKDVANDPSEARRQQRNGRWRCAGERFNVHLIVLVEDNGHVHTAYPVAGPGVIRNPDTARDPANPTVADLKGNRISFFADSVLTTIGNRLSPEDYTHYRTLLWAGEWEELADVLAAHAYRVGFGFSADEFSDFEKLLNSYDLPVPGCAFLNDREYILKQLRPV</sequence>
<feature type="domain" description="Bacterial EndoU nuclease" evidence="1">
    <location>
        <begin position="10"/>
        <end position="76"/>
    </location>
</feature>
<dbReference type="Pfam" id="PF14436">
    <property type="entry name" value="EndoU_bacteria"/>
    <property type="match status" value="1"/>
</dbReference>
<protein>
    <submittedName>
        <fullName evidence="2">EndoU nuclease</fullName>
    </submittedName>
</protein>
<organism evidence="2 3">
    <name type="scientific">Amycolatopsis tolypomycina</name>
    <dbReference type="NCBI Taxonomy" id="208445"/>
    <lineage>
        <taxon>Bacteria</taxon>
        <taxon>Bacillati</taxon>
        <taxon>Actinomycetota</taxon>
        <taxon>Actinomycetes</taxon>
        <taxon>Pseudonocardiales</taxon>
        <taxon>Pseudonocardiaceae</taxon>
        <taxon>Amycolatopsis</taxon>
    </lineage>
</organism>
<dbReference type="InterPro" id="IPR029501">
    <property type="entry name" value="EndoU_bac"/>
</dbReference>
<gene>
    <name evidence="2" type="ORF">SAMN04489727_1347</name>
</gene>